<dbReference type="PANTHER" id="PTHR30055:SF234">
    <property type="entry name" value="HTH-TYPE TRANSCRIPTIONAL REGULATOR BETI"/>
    <property type="match status" value="1"/>
</dbReference>
<accession>A0A1N7NC68</accession>
<keyword evidence="7" id="KW-1185">Reference proteome</keyword>
<dbReference type="RefSeq" id="WP_076525536.1">
    <property type="nucleotide sequence ID" value="NZ_CP048103.1"/>
</dbReference>
<dbReference type="GO" id="GO:0000976">
    <property type="term" value="F:transcription cis-regulatory region binding"/>
    <property type="evidence" value="ECO:0007669"/>
    <property type="project" value="TreeGrafter"/>
</dbReference>
<dbReference type="InterPro" id="IPR009057">
    <property type="entry name" value="Homeodomain-like_sf"/>
</dbReference>
<name>A0A1N7NC68_9BACL</name>
<feature type="DNA-binding region" description="H-T-H motif" evidence="4">
    <location>
        <begin position="30"/>
        <end position="49"/>
    </location>
</feature>
<dbReference type="OrthoDB" id="9806334at2"/>
<keyword evidence="2 4" id="KW-0238">DNA-binding</keyword>
<gene>
    <name evidence="6" type="ORF">SAMN05421790_108112</name>
</gene>
<organism evidence="6 7">
    <name type="scientific">Kroppenstedtia eburnea</name>
    <dbReference type="NCBI Taxonomy" id="714067"/>
    <lineage>
        <taxon>Bacteria</taxon>
        <taxon>Bacillati</taxon>
        <taxon>Bacillota</taxon>
        <taxon>Bacilli</taxon>
        <taxon>Bacillales</taxon>
        <taxon>Thermoactinomycetaceae</taxon>
        <taxon>Kroppenstedtia</taxon>
    </lineage>
</organism>
<dbReference type="GO" id="GO:0003700">
    <property type="term" value="F:DNA-binding transcription factor activity"/>
    <property type="evidence" value="ECO:0007669"/>
    <property type="project" value="TreeGrafter"/>
</dbReference>
<protein>
    <submittedName>
        <fullName evidence="6">Transcriptional regulator, TetR family</fullName>
    </submittedName>
</protein>
<keyword evidence="1" id="KW-0805">Transcription regulation</keyword>
<keyword evidence="3" id="KW-0804">Transcription</keyword>
<evidence type="ECO:0000256" key="4">
    <source>
        <dbReference type="PROSITE-ProRule" id="PRU00335"/>
    </source>
</evidence>
<dbReference type="InterPro" id="IPR036271">
    <property type="entry name" value="Tet_transcr_reg_TetR-rel_C_sf"/>
</dbReference>
<evidence type="ECO:0000313" key="7">
    <source>
        <dbReference type="Proteomes" id="UP000186795"/>
    </source>
</evidence>
<dbReference type="PANTHER" id="PTHR30055">
    <property type="entry name" value="HTH-TYPE TRANSCRIPTIONAL REGULATOR RUTR"/>
    <property type="match status" value="1"/>
</dbReference>
<dbReference type="InterPro" id="IPR041479">
    <property type="entry name" value="TetR_CgmR_C"/>
</dbReference>
<evidence type="ECO:0000256" key="2">
    <source>
        <dbReference type="ARBA" id="ARBA00023125"/>
    </source>
</evidence>
<dbReference type="Pfam" id="PF00440">
    <property type="entry name" value="TetR_N"/>
    <property type="match status" value="1"/>
</dbReference>
<proteinExistence type="predicted"/>
<dbReference type="EMBL" id="FTOD01000008">
    <property type="protein sequence ID" value="SIS95779.1"/>
    <property type="molecule type" value="Genomic_DNA"/>
</dbReference>
<dbReference type="Gene3D" id="1.10.357.10">
    <property type="entry name" value="Tetracycline Repressor, domain 2"/>
    <property type="match status" value="1"/>
</dbReference>
<evidence type="ECO:0000256" key="1">
    <source>
        <dbReference type="ARBA" id="ARBA00023015"/>
    </source>
</evidence>
<evidence type="ECO:0000256" key="3">
    <source>
        <dbReference type="ARBA" id="ARBA00023163"/>
    </source>
</evidence>
<dbReference type="AlphaFoldDB" id="A0A1N7NC68"/>
<dbReference type="SUPFAM" id="SSF46689">
    <property type="entry name" value="Homeodomain-like"/>
    <property type="match status" value="1"/>
</dbReference>
<dbReference type="SUPFAM" id="SSF48498">
    <property type="entry name" value="Tetracyclin repressor-like, C-terminal domain"/>
    <property type="match status" value="1"/>
</dbReference>
<dbReference type="PRINTS" id="PR00455">
    <property type="entry name" value="HTHTETR"/>
</dbReference>
<feature type="domain" description="HTH tetR-type" evidence="5">
    <location>
        <begin position="7"/>
        <end position="67"/>
    </location>
</feature>
<dbReference type="Proteomes" id="UP000186795">
    <property type="component" value="Unassembled WGS sequence"/>
</dbReference>
<dbReference type="InterPro" id="IPR001647">
    <property type="entry name" value="HTH_TetR"/>
</dbReference>
<dbReference type="PROSITE" id="PS50977">
    <property type="entry name" value="HTH_TETR_2"/>
    <property type="match status" value="1"/>
</dbReference>
<dbReference type="Pfam" id="PF17937">
    <property type="entry name" value="TetR_C_28"/>
    <property type="match status" value="1"/>
</dbReference>
<reference evidence="7" key="1">
    <citation type="submission" date="2017-01" db="EMBL/GenBank/DDBJ databases">
        <authorList>
            <person name="Varghese N."/>
            <person name="Submissions S."/>
        </authorList>
    </citation>
    <scope>NUCLEOTIDE SEQUENCE [LARGE SCALE GENOMIC DNA]</scope>
    <source>
        <strain evidence="7">DSM 45196</strain>
    </source>
</reference>
<evidence type="ECO:0000313" key="6">
    <source>
        <dbReference type="EMBL" id="SIS95779.1"/>
    </source>
</evidence>
<sequence>MAESKGVHTREKLLEAANRLVREQGVNRLTMDAVAREAGVSKGGLLYHFASKEALIQGMIDHLIHGYDRRLDSATKGENRPGEWLRAFVLATDWGKTHADRTGALLAAAASNPELLDPVRRRYRAWQERLEQEGNDPAMATIIRLAADGLWFADLFGLAPPEGRFREEVIRRMLQLLEQSGSTEKKDP</sequence>
<evidence type="ECO:0000259" key="5">
    <source>
        <dbReference type="PROSITE" id="PS50977"/>
    </source>
</evidence>
<dbReference type="InterPro" id="IPR050109">
    <property type="entry name" value="HTH-type_TetR-like_transc_reg"/>
</dbReference>